<keyword evidence="2" id="KW-0479">Metal-binding</keyword>
<keyword evidence="1" id="KW-0645">Protease</keyword>
<keyword evidence="3 7" id="KW-0378">Hydrolase</keyword>
<dbReference type="InterPro" id="IPR001818">
    <property type="entry name" value="Pept_M10_metallopeptidase"/>
</dbReference>
<feature type="chain" id="PRO_5047213147" evidence="5">
    <location>
        <begin position="23"/>
        <end position="203"/>
    </location>
</feature>
<dbReference type="RefSeq" id="WP_220167636.1">
    <property type="nucleotide sequence ID" value="NZ_JAIBOA010000011.1"/>
</dbReference>
<evidence type="ECO:0000259" key="6">
    <source>
        <dbReference type="Pfam" id="PF00413"/>
    </source>
</evidence>
<evidence type="ECO:0000256" key="4">
    <source>
        <dbReference type="ARBA" id="ARBA00022833"/>
    </source>
</evidence>
<dbReference type="SUPFAM" id="SSF55486">
    <property type="entry name" value="Metalloproteases ('zincins'), catalytic domain"/>
    <property type="match status" value="1"/>
</dbReference>
<dbReference type="Pfam" id="PF00413">
    <property type="entry name" value="Peptidase_M10"/>
    <property type="match status" value="1"/>
</dbReference>
<evidence type="ECO:0000256" key="3">
    <source>
        <dbReference type="ARBA" id="ARBA00022801"/>
    </source>
</evidence>
<reference evidence="7 8" key="1">
    <citation type="submission" date="2021-07" db="EMBL/GenBank/DDBJ databases">
        <title>Actinomadura sp. PM05-2 isolated from lichen.</title>
        <authorList>
            <person name="Somphong A."/>
            <person name="Phongsopitanun W."/>
            <person name="Tanasupawat S."/>
            <person name="Peongsungnone V."/>
        </authorList>
    </citation>
    <scope>NUCLEOTIDE SEQUENCE [LARGE SCALE GENOMIC DNA]</scope>
    <source>
        <strain evidence="7 8">PM05-2</strain>
    </source>
</reference>
<dbReference type="Proteomes" id="UP000774570">
    <property type="component" value="Unassembled WGS sequence"/>
</dbReference>
<comment type="caution">
    <text evidence="7">The sequence shown here is derived from an EMBL/GenBank/DDBJ whole genome shotgun (WGS) entry which is preliminary data.</text>
</comment>
<dbReference type="InterPro" id="IPR024079">
    <property type="entry name" value="MetalloPept_cat_dom_sf"/>
</dbReference>
<evidence type="ECO:0000256" key="1">
    <source>
        <dbReference type="ARBA" id="ARBA00022670"/>
    </source>
</evidence>
<feature type="signal peptide" evidence="5">
    <location>
        <begin position="1"/>
        <end position="22"/>
    </location>
</feature>
<keyword evidence="7" id="KW-0482">Metalloprotease</keyword>
<dbReference type="Gene3D" id="3.40.390.10">
    <property type="entry name" value="Collagenase (Catalytic Domain)"/>
    <property type="match status" value="1"/>
</dbReference>
<protein>
    <submittedName>
        <fullName evidence="7">Matrixin family metalloprotease</fullName>
        <ecNumber evidence="7">3.4.24.-</ecNumber>
    </submittedName>
</protein>
<evidence type="ECO:0000256" key="2">
    <source>
        <dbReference type="ARBA" id="ARBA00022723"/>
    </source>
</evidence>
<organism evidence="7 8">
    <name type="scientific">Actinomadura parmotrematis</name>
    <dbReference type="NCBI Taxonomy" id="2864039"/>
    <lineage>
        <taxon>Bacteria</taxon>
        <taxon>Bacillati</taxon>
        <taxon>Actinomycetota</taxon>
        <taxon>Actinomycetes</taxon>
        <taxon>Streptosporangiales</taxon>
        <taxon>Thermomonosporaceae</taxon>
        <taxon>Actinomadura</taxon>
    </lineage>
</organism>
<sequence length="203" mass="22031">MQRLLNVSVAVLVAATPVAVLAATEAPANAYCFKGIGRWKYNSYTLQARSSIPSSWNGSVKNAMKQWSGIKNSKLRYYGPTWKSQAANPAFSIDRINFANAGLPDVPGIALGSTVQKHLTTAVSLNSRFTWNTSGTMSQSARKTDVWTIAVHEMGHASGLAHPYESGGCGKPTKAEKAGVMYVTWKKKRYPNSDDKAGIAKRY</sequence>
<dbReference type="EMBL" id="JAIBOA010000011">
    <property type="protein sequence ID" value="MBW8484408.1"/>
    <property type="molecule type" value="Genomic_DNA"/>
</dbReference>
<evidence type="ECO:0000256" key="5">
    <source>
        <dbReference type="SAM" id="SignalP"/>
    </source>
</evidence>
<proteinExistence type="predicted"/>
<dbReference type="EC" id="3.4.24.-" evidence="7"/>
<keyword evidence="5" id="KW-0732">Signal</keyword>
<name>A0ABS7FVF9_9ACTN</name>
<keyword evidence="8" id="KW-1185">Reference proteome</keyword>
<dbReference type="GO" id="GO:0008237">
    <property type="term" value="F:metallopeptidase activity"/>
    <property type="evidence" value="ECO:0007669"/>
    <property type="project" value="UniProtKB-KW"/>
</dbReference>
<keyword evidence="4" id="KW-0862">Zinc</keyword>
<evidence type="ECO:0000313" key="8">
    <source>
        <dbReference type="Proteomes" id="UP000774570"/>
    </source>
</evidence>
<gene>
    <name evidence="7" type="ORF">K1Y72_18640</name>
</gene>
<feature type="domain" description="Peptidase M10 metallopeptidase" evidence="6">
    <location>
        <begin position="55"/>
        <end position="201"/>
    </location>
</feature>
<accession>A0ABS7FVF9</accession>
<evidence type="ECO:0000313" key="7">
    <source>
        <dbReference type="EMBL" id="MBW8484408.1"/>
    </source>
</evidence>